<dbReference type="AlphaFoldDB" id="A0A438C5L2"/>
<name>A0A438C5L2_VITVI</name>
<evidence type="ECO:0000313" key="3">
    <source>
        <dbReference type="Proteomes" id="UP000288805"/>
    </source>
</evidence>
<dbReference type="EMBL" id="QGNW01002521">
    <property type="protein sequence ID" value="RVW18535.1"/>
    <property type="molecule type" value="Genomic_DNA"/>
</dbReference>
<dbReference type="Proteomes" id="UP000288805">
    <property type="component" value="Unassembled WGS sequence"/>
</dbReference>
<organism evidence="2 3">
    <name type="scientific">Vitis vinifera</name>
    <name type="common">Grape</name>
    <dbReference type="NCBI Taxonomy" id="29760"/>
    <lineage>
        <taxon>Eukaryota</taxon>
        <taxon>Viridiplantae</taxon>
        <taxon>Streptophyta</taxon>
        <taxon>Embryophyta</taxon>
        <taxon>Tracheophyta</taxon>
        <taxon>Spermatophyta</taxon>
        <taxon>Magnoliopsida</taxon>
        <taxon>eudicotyledons</taxon>
        <taxon>Gunneridae</taxon>
        <taxon>Pentapetalae</taxon>
        <taxon>rosids</taxon>
        <taxon>Vitales</taxon>
        <taxon>Vitaceae</taxon>
        <taxon>Viteae</taxon>
        <taxon>Vitis</taxon>
    </lineage>
</organism>
<proteinExistence type="predicted"/>
<protein>
    <submittedName>
        <fullName evidence="2">Uncharacterized protein</fullName>
    </submittedName>
</protein>
<feature type="compositionally biased region" description="Polar residues" evidence="1">
    <location>
        <begin position="167"/>
        <end position="177"/>
    </location>
</feature>
<reference evidence="2 3" key="1">
    <citation type="journal article" date="2018" name="PLoS Genet.">
        <title>Population sequencing reveals clonal diversity and ancestral inbreeding in the grapevine cultivar Chardonnay.</title>
        <authorList>
            <person name="Roach M.J."/>
            <person name="Johnson D.L."/>
            <person name="Bohlmann J."/>
            <person name="van Vuuren H.J."/>
            <person name="Jones S.J."/>
            <person name="Pretorius I.S."/>
            <person name="Schmidt S.A."/>
            <person name="Borneman A.R."/>
        </authorList>
    </citation>
    <scope>NUCLEOTIDE SEQUENCE [LARGE SCALE GENOMIC DNA]</scope>
    <source>
        <strain evidence="3">cv. Chardonnay</strain>
        <tissue evidence="2">Leaf</tissue>
    </source>
</reference>
<feature type="region of interest" description="Disordered" evidence="1">
    <location>
        <begin position="155"/>
        <end position="177"/>
    </location>
</feature>
<accession>A0A438C5L2</accession>
<feature type="region of interest" description="Disordered" evidence="1">
    <location>
        <begin position="41"/>
        <end position="68"/>
    </location>
</feature>
<feature type="compositionally biased region" description="Basic residues" evidence="1">
    <location>
        <begin position="98"/>
        <end position="112"/>
    </location>
</feature>
<gene>
    <name evidence="2" type="ORF">CK203_101337</name>
</gene>
<evidence type="ECO:0000256" key="1">
    <source>
        <dbReference type="SAM" id="MobiDB-lite"/>
    </source>
</evidence>
<sequence length="357" mass="39576">MWRSLEKQDREQSKGNRALHFKCKISHGGIQHAKIIQGEAFPHPHPRRCLDQHSPSSEAPYRHLLRTPPFPHQRVEYLLSRRYPTRRPPTDPVPPTTKAKRPASRPQVKRAKFSGPGEPSQTPQAEPPTEDSQVPVGVPLETIIRRPMIAGPPIEGNLDYKIDHSTQRPGSNRGSQTVARAQGFIPFATESMTTRGIWNPTLIYFTIDGRKGIIGARHIAEALRIPYEPVTQADFMDGPHSLRGTCTWAILESPALRGAAITERTSLWKKWHHLAAYFAPQGAPAVPPVPPPQGAPDVPHLHNYPKMSSYLRPMHMPEATLPVSPITQGAPPVVPATLAPPHSSEPTITVSLMEFRG</sequence>
<comment type="caution">
    <text evidence="2">The sequence shown here is derived from an EMBL/GenBank/DDBJ whole genome shotgun (WGS) entry which is preliminary data.</text>
</comment>
<evidence type="ECO:0000313" key="2">
    <source>
        <dbReference type="EMBL" id="RVW18535.1"/>
    </source>
</evidence>
<feature type="region of interest" description="Disordered" evidence="1">
    <location>
        <begin position="80"/>
        <end position="135"/>
    </location>
</feature>
<feature type="compositionally biased region" description="Pro residues" evidence="1">
    <location>
        <begin position="86"/>
        <end position="95"/>
    </location>
</feature>